<reference evidence="2 3" key="1">
    <citation type="submission" date="2019-12" db="EMBL/GenBank/DDBJ databases">
        <title>Sporaefaciens musculi gen. nov., sp. nov., a novel bacterium isolated from the caecum of an obese mouse.</title>
        <authorList>
            <person name="Rasmussen T.S."/>
            <person name="Streidl T."/>
            <person name="Hitch T.C.A."/>
            <person name="Wortmann E."/>
            <person name="Deptula P."/>
            <person name="Hansen M."/>
            <person name="Nielsen D.S."/>
            <person name="Clavel T."/>
            <person name="Vogensen F.K."/>
        </authorList>
    </citation>
    <scope>NUCLEOTIDE SEQUENCE [LARGE SCALE GENOMIC DNA]</scope>
    <source>
        <strain evidence="2 3">WCA-9-b2</strain>
    </source>
</reference>
<name>A0A7X3MJ03_9FIRM</name>
<keyword evidence="1" id="KW-0812">Transmembrane</keyword>
<evidence type="ECO:0000313" key="2">
    <source>
        <dbReference type="EMBL" id="MXP77310.1"/>
    </source>
</evidence>
<keyword evidence="1" id="KW-0472">Membrane</keyword>
<dbReference type="Proteomes" id="UP000460412">
    <property type="component" value="Unassembled WGS sequence"/>
</dbReference>
<feature type="transmembrane region" description="Helical" evidence="1">
    <location>
        <begin position="12"/>
        <end position="34"/>
    </location>
</feature>
<evidence type="ECO:0000256" key="1">
    <source>
        <dbReference type="SAM" id="Phobius"/>
    </source>
</evidence>
<evidence type="ECO:0000313" key="3">
    <source>
        <dbReference type="Proteomes" id="UP000460412"/>
    </source>
</evidence>
<organism evidence="2 3">
    <name type="scientific">Sporofaciens musculi</name>
    <dbReference type="NCBI Taxonomy" id="2681861"/>
    <lineage>
        <taxon>Bacteria</taxon>
        <taxon>Bacillati</taxon>
        <taxon>Bacillota</taxon>
        <taxon>Clostridia</taxon>
        <taxon>Lachnospirales</taxon>
        <taxon>Lachnospiraceae</taxon>
        <taxon>Sporofaciens</taxon>
    </lineage>
</organism>
<keyword evidence="1" id="KW-1133">Transmembrane helix</keyword>
<gene>
    <name evidence="2" type="ORF">GN277_18580</name>
</gene>
<comment type="caution">
    <text evidence="2">The sequence shown here is derived from an EMBL/GenBank/DDBJ whole genome shotgun (WGS) entry which is preliminary data.</text>
</comment>
<keyword evidence="3" id="KW-1185">Reference proteome</keyword>
<dbReference type="AlphaFoldDB" id="A0A7X3MJ03"/>
<proteinExistence type="predicted"/>
<protein>
    <submittedName>
        <fullName evidence="2">Uncharacterized protein</fullName>
    </submittedName>
</protein>
<accession>A0A7X3MJ03</accession>
<sequence>MIAKNDEVKRSKIWRIVTTVSTIVIIVGVILLLAKLFTTNPLEGEWADEDGSFYMSIMKNGSMVISIPEAEDALSVAVDMKYTLNKDEKTITITPDEAGFQKMADKMGGQYTEEDIRQALSTVITTFDYSVDQEQLTLTEREYGEQLILIKE</sequence>
<dbReference type="EMBL" id="WUQX01000001">
    <property type="protein sequence ID" value="MXP77310.1"/>
    <property type="molecule type" value="Genomic_DNA"/>
</dbReference>